<feature type="region of interest" description="Disordered" evidence="2">
    <location>
        <begin position="1"/>
        <end position="20"/>
    </location>
</feature>
<proteinExistence type="predicted"/>
<dbReference type="Pfam" id="PF09588">
    <property type="entry name" value="YqaJ"/>
    <property type="match status" value="1"/>
</dbReference>
<evidence type="ECO:0000313" key="4">
    <source>
        <dbReference type="EMBL" id="PFX33285.1"/>
    </source>
</evidence>
<evidence type="ECO:0000256" key="2">
    <source>
        <dbReference type="SAM" id="MobiDB-lite"/>
    </source>
</evidence>
<dbReference type="EMBL" id="LSMT01000013">
    <property type="protein sequence ID" value="PFX33285.1"/>
    <property type="molecule type" value="Genomic_DNA"/>
</dbReference>
<accession>A0A2B4SY26</accession>
<dbReference type="Gene3D" id="3.90.320.10">
    <property type="match status" value="1"/>
</dbReference>
<dbReference type="GO" id="GO:0008270">
    <property type="term" value="F:zinc ion binding"/>
    <property type="evidence" value="ECO:0007669"/>
    <property type="project" value="UniProtKB-KW"/>
</dbReference>
<dbReference type="InterPro" id="IPR011335">
    <property type="entry name" value="Restrct_endonuc-II-like"/>
</dbReference>
<dbReference type="CDD" id="cd22343">
    <property type="entry name" value="PDDEXK_lambda_exonuclease-like"/>
    <property type="match status" value="1"/>
</dbReference>
<gene>
    <name evidence="4" type="ORF">AWC38_SpisGene1829</name>
</gene>
<dbReference type="STRING" id="50429.A0A2B4SY26"/>
<dbReference type="GO" id="GO:0006281">
    <property type="term" value="P:DNA repair"/>
    <property type="evidence" value="ECO:0007669"/>
    <property type="project" value="UniProtKB-ARBA"/>
</dbReference>
<name>A0A2B4SY26_STYPI</name>
<keyword evidence="5" id="KW-1185">Reference proteome</keyword>
<evidence type="ECO:0000313" key="5">
    <source>
        <dbReference type="Proteomes" id="UP000225706"/>
    </source>
</evidence>
<evidence type="ECO:0000259" key="3">
    <source>
        <dbReference type="PROSITE" id="PS50966"/>
    </source>
</evidence>
<dbReference type="PANTHER" id="PTHR47526">
    <property type="entry name" value="ATP-DEPENDENT DNA HELICASE"/>
    <property type="match status" value="1"/>
</dbReference>
<dbReference type="PROSITE" id="PS50966">
    <property type="entry name" value="ZF_SWIM"/>
    <property type="match status" value="1"/>
</dbReference>
<reference evidence="5" key="1">
    <citation type="journal article" date="2017" name="bioRxiv">
        <title>Comparative analysis of the genomes of Stylophora pistillata and Acropora digitifera provides evidence for extensive differences between species of corals.</title>
        <authorList>
            <person name="Voolstra C.R."/>
            <person name="Li Y."/>
            <person name="Liew Y.J."/>
            <person name="Baumgarten S."/>
            <person name="Zoccola D."/>
            <person name="Flot J.-F."/>
            <person name="Tambutte S."/>
            <person name="Allemand D."/>
            <person name="Aranda M."/>
        </authorList>
    </citation>
    <scope>NUCLEOTIDE SEQUENCE [LARGE SCALE GENOMIC DNA]</scope>
</reference>
<keyword evidence="1" id="KW-0862">Zinc</keyword>
<dbReference type="Proteomes" id="UP000225706">
    <property type="component" value="Unassembled WGS sequence"/>
</dbReference>
<sequence>MTSNISLSEDDIPGASLKGRNASELKNDELKFWLKCRGDSGKGLKTKAELVKRVEEFIKNGKDKQIVDPDPNQLYTRRKLSLTKSTSSNCSNEPRVRSVKYPEENWGTSLEKMPLFTKAEMDEHIVNSGKKIANKESTSVPTNLRKAQTFLQDEYLHEIITTSDQRGFYFKAKCSHSFKKSDAPHDLKLAICIISGKVLHAFCSCVAGTVGYCNHILALMLKLCKYTLYDCKSTKDLCKDKDETEGLACTSELQKWHRKGGGSNISPQPISSVIVNKTKCETSSTRTSKDGGVKSLLYEARISAVCHEEKIEQFKQDLSKIYANMGLSQMASDTRQHNMVDTKFGKCPIGSFGSYQLLFTESNFSAKADLSSVPRRIEALNCEQFPRFPHIEEEHMNIPDTLSTEEQQFITSLTKDENEINDIEVNTRAQADCEEWNKQRCHRFTASKFHLISHRKRNHNTLAETLIHPKKFSNRAVEHGRNFEPVALMEYQKYMKNARTPVKVFPSGFVISKSHPILGASPDAKVIDPGCLETFGLAEEWVLPHGKEPLRRGVSPSVFKNC</sequence>
<dbReference type="PANTHER" id="PTHR47526:SF3">
    <property type="entry name" value="PHD-TYPE DOMAIN-CONTAINING PROTEIN"/>
    <property type="match status" value="1"/>
</dbReference>
<keyword evidence="1" id="KW-0863">Zinc-finger</keyword>
<dbReference type="InterPro" id="IPR019080">
    <property type="entry name" value="YqaJ_viral_recombinase"/>
</dbReference>
<evidence type="ECO:0000256" key="1">
    <source>
        <dbReference type="PROSITE-ProRule" id="PRU00325"/>
    </source>
</evidence>
<feature type="domain" description="SWIM-type" evidence="3">
    <location>
        <begin position="187"/>
        <end position="224"/>
    </location>
</feature>
<dbReference type="InterPro" id="IPR011604">
    <property type="entry name" value="PDDEXK-like_dom_sf"/>
</dbReference>
<comment type="caution">
    <text evidence="4">The sequence shown here is derived from an EMBL/GenBank/DDBJ whole genome shotgun (WGS) entry which is preliminary data.</text>
</comment>
<dbReference type="InterPro" id="IPR007527">
    <property type="entry name" value="Znf_SWIM"/>
</dbReference>
<dbReference type="SUPFAM" id="SSF52980">
    <property type="entry name" value="Restriction endonuclease-like"/>
    <property type="match status" value="1"/>
</dbReference>
<keyword evidence="1" id="KW-0479">Metal-binding</keyword>
<dbReference type="AlphaFoldDB" id="A0A2B4SY26"/>
<dbReference type="OrthoDB" id="5968571at2759"/>
<organism evidence="4 5">
    <name type="scientific">Stylophora pistillata</name>
    <name type="common">Smooth cauliflower coral</name>
    <dbReference type="NCBI Taxonomy" id="50429"/>
    <lineage>
        <taxon>Eukaryota</taxon>
        <taxon>Metazoa</taxon>
        <taxon>Cnidaria</taxon>
        <taxon>Anthozoa</taxon>
        <taxon>Hexacorallia</taxon>
        <taxon>Scleractinia</taxon>
        <taxon>Astrocoeniina</taxon>
        <taxon>Pocilloporidae</taxon>
        <taxon>Stylophora</taxon>
    </lineage>
</organism>
<protein>
    <recommendedName>
        <fullName evidence="3">SWIM-type domain-containing protein</fullName>
    </recommendedName>
</protein>